<dbReference type="Pfam" id="PF13441">
    <property type="entry name" value="Gly-zipper_YMGG"/>
    <property type="match status" value="1"/>
</dbReference>
<dbReference type="EMBL" id="CP002961">
    <property type="protein sequence ID" value="AFK04560.1"/>
    <property type="molecule type" value="Genomic_DNA"/>
</dbReference>
<dbReference type="RefSeq" id="WP_015030249.1">
    <property type="nucleotide sequence ID" value="NC_018748.1"/>
</dbReference>
<reference evidence="3 4" key="1">
    <citation type="submission" date="2011-07" db="EMBL/GenBank/DDBJ databases">
        <title>The complete genome of chromosome of Emticicia oligotrophica DSM 17448.</title>
        <authorList>
            <consortium name="US DOE Joint Genome Institute (JGI-PGF)"/>
            <person name="Lucas S."/>
            <person name="Han J."/>
            <person name="Lapidus A."/>
            <person name="Bruce D."/>
            <person name="Goodwin L."/>
            <person name="Pitluck S."/>
            <person name="Peters L."/>
            <person name="Kyrpides N."/>
            <person name="Mavromatis K."/>
            <person name="Ivanova N."/>
            <person name="Ovchinnikova G."/>
            <person name="Teshima H."/>
            <person name="Detter J.C."/>
            <person name="Tapia R."/>
            <person name="Han C."/>
            <person name="Land M."/>
            <person name="Hauser L."/>
            <person name="Markowitz V."/>
            <person name="Cheng J.-F."/>
            <person name="Hugenholtz P."/>
            <person name="Woyke T."/>
            <person name="Wu D."/>
            <person name="Tindall B."/>
            <person name="Pomrenke H."/>
            <person name="Brambilla E."/>
            <person name="Klenk H.-P."/>
            <person name="Eisen J.A."/>
        </authorList>
    </citation>
    <scope>NUCLEOTIDE SEQUENCE [LARGE SCALE GENOMIC DNA]</scope>
    <source>
        <strain evidence="3 4">DSM 17448</strain>
    </source>
</reference>
<dbReference type="PROSITE" id="PS51257">
    <property type="entry name" value="PROKAR_LIPOPROTEIN"/>
    <property type="match status" value="1"/>
</dbReference>
<accession>A0ABM5N516</accession>
<evidence type="ECO:0000259" key="2">
    <source>
        <dbReference type="Pfam" id="PF13441"/>
    </source>
</evidence>
<proteinExistence type="predicted"/>
<name>A0ABM5N516_EMTOG</name>
<protein>
    <submittedName>
        <fullName evidence="3">17 kDa surface antigen</fullName>
    </submittedName>
</protein>
<evidence type="ECO:0000256" key="1">
    <source>
        <dbReference type="SAM" id="MobiDB-lite"/>
    </source>
</evidence>
<dbReference type="Proteomes" id="UP000002875">
    <property type="component" value="Chromosome"/>
</dbReference>
<keyword evidence="4" id="KW-1185">Reference proteome</keyword>
<evidence type="ECO:0000313" key="4">
    <source>
        <dbReference type="Proteomes" id="UP000002875"/>
    </source>
</evidence>
<feature type="domain" description="YMGG-like Gly-zipper" evidence="2">
    <location>
        <begin position="100"/>
        <end position="144"/>
    </location>
</feature>
<dbReference type="InterPro" id="IPR027367">
    <property type="entry name" value="Gly-zipper_YMGG"/>
</dbReference>
<organism evidence="3 4">
    <name type="scientific">Emticicia oligotrophica (strain DSM 17448 / CIP 109782 / MTCC 6937 / GPTSA100-15)</name>
    <dbReference type="NCBI Taxonomy" id="929562"/>
    <lineage>
        <taxon>Bacteria</taxon>
        <taxon>Pseudomonadati</taxon>
        <taxon>Bacteroidota</taxon>
        <taxon>Cytophagia</taxon>
        <taxon>Cytophagales</taxon>
        <taxon>Leadbetterellaceae</taxon>
        <taxon>Emticicia</taxon>
    </lineage>
</organism>
<feature type="compositionally biased region" description="Polar residues" evidence="1">
    <location>
        <begin position="68"/>
        <end position="77"/>
    </location>
</feature>
<evidence type="ECO:0000313" key="3">
    <source>
        <dbReference type="EMBL" id="AFK04560.1"/>
    </source>
</evidence>
<gene>
    <name evidence="3" type="ordered locus">Emtol_3431</name>
</gene>
<feature type="region of interest" description="Disordered" evidence="1">
    <location>
        <begin position="65"/>
        <end position="100"/>
    </location>
</feature>
<sequence length="151" mass="15420">MKKLVLILTFIPFIYGCNRSSDTNAEIMKAKQAAIDSVNQANLISQQQKEIDSLKLAAKDKEIKSEKNNLAATKSHNSTAPAPSPSAPVPVSTSKKKKLSNTAKGAMIGAGVGAITGAVVSKKKGQGAIIGGVVGAGAGAGVGAVIDHKQR</sequence>